<accession>E4YB09</accession>
<gene>
    <name evidence="1" type="ORF">GSOID_T00032091001</name>
</gene>
<evidence type="ECO:0000313" key="1">
    <source>
        <dbReference type="EMBL" id="CBY32746.1"/>
    </source>
</evidence>
<dbReference type="EMBL" id="FN654369">
    <property type="protein sequence ID" value="CBY32746.1"/>
    <property type="molecule type" value="Genomic_DNA"/>
</dbReference>
<dbReference type="Proteomes" id="UP000011014">
    <property type="component" value="Unassembled WGS sequence"/>
</dbReference>
<organism evidence="1">
    <name type="scientific">Oikopleura dioica</name>
    <name type="common">Tunicate</name>
    <dbReference type="NCBI Taxonomy" id="34765"/>
    <lineage>
        <taxon>Eukaryota</taxon>
        <taxon>Metazoa</taxon>
        <taxon>Chordata</taxon>
        <taxon>Tunicata</taxon>
        <taxon>Appendicularia</taxon>
        <taxon>Copelata</taxon>
        <taxon>Oikopleuridae</taxon>
        <taxon>Oikopleura</taxon>
    </lineage>
</organism>
<dbReference type="AlphaFoldDB" id="E4YB09"/>
<sequence length="441" mass="49556">MGEYNIDQCVSCYKDPARITDIKNKYDAAGGFNRLTPSIEQVQNCIDYYLPTILTSEEPELFVEMPDIIKFEYGCEASESESCNSGSDFWEGIIRLTEESADRKRRDGEQNCFFEEFSFENAAVLGQAADNEFEFKQRVPAAVLPRFNSVDRLSSKAYEIEFGWDSLGYLFVYGDLYNVSIGQTILATPEDFTLEGSTFISYKNDILVDDVDPSTFSITFSPNRRSFEPSLEVGTIQLEAVEDNPLSAFQFQLKSSLTPGFLELDPPSTESPTNNYVPCIPNLAEAPKCKFIENLPVNVTLSKSRSNSMTKFKVTKKITKMVLNQANKLIKSSRNEVTCEDFTVCQIKIKYLDFPSGRSCSGGICHDALISTGCVGWMDGNACQAYIDNDQDAIFYGNKKGEFYYNWKGAETQLYGTSTKNQKSLKIDGKNDVVQMLQDKV</sequence>
<proteinExistence type="predicted"/>
<reference evidence="1" key="1">
    <citation type="journal article" date="2010" name="Science">
        <title>Plasticity of animal genome architecture unmasked by rapid evolution of a pelagic tunicate.</title>
        <authorList>
            <person name="Denoeud F."/>
            <person name="Henriet S."/>
            <person name="Mungpakdee S."/>
            <person name="Aury J.M."/>
            <person name="Da Silva C."/>
            <person name="Brinkmann H."/>
            <person name="Mikhaleva J."/>
            <person name="Olsen L.C."/>
            <person name="Jubin C."/>
            <person name="Canestro C."/>
            <person name="Bouquet J.M."/>
            <person name="Danks G."/>
            <person name="Poulain J."/>
            <person name="Campsteijn C."/>
            <person name="Adamski M."/>
            <person name="Cross I."/>
            <person name="Yadetie F."/>
            <person name="Muffato M."/>
            <person name="Louis A."/>
            <person name="Butcher S."/>
            <person name="Tsagkogeorga G."/>
            <person name="Konrad A."/>
            <person name="Singh S."/>
            <person name="Jensen M.F."/>
            <person name="Cong E.H."/>
            <person name="Eikeseth-Otteraa H."/>
            <person name="Noel B."/>
            <person name="Anthouard V."/>
            <person name="Porcel B.M."/>
            <person name="Kachouri-Lafond R."/>
            <person name="Nishino A."/>
            <person name="Ugolini M."/>
            <person name="Chourrout P."/>
            <person name="Nishida H."/>
            <person name="Aasland R."/>
            <person name="Huzurbazar S."/>
            <person name="Westhof E."/>
            <person name="Delsuc F."/>
            <person name="Lehrach H."/>
            <person name="Reinhardt R."/>
            <person name="Weissenbach J."/>
            <person name="Roy S.W."/>
            <person name="Artiguenave F."/>
            <person name="Postlethwait J.H."/>
            <person name="Manak J.R."/>
            <person name="Thompson E.M."/>
            <person name="Jaillon O."/>
            <person name="Du Pasquier L."/>
            <person name="Boudinot P."/>
            <person name="Liberles D.A."/>
            <person name="Volff J.N."/>
            <person name="Philippe H."/>
            <person name="Lenhard B."/>
            <person name="Roest Crollius H."/>
            <person name="Wincker P."/>
            <person name="Chourrout D."/>
        </authorList>
    </citation>
    <scope>NUCLEOTIDE SEQUENCE [LARGE SCALE GENOMIC DNA]</scope>
</reference>
<protein>
    <submittedName>
        <fullName evidence="1">Uncharacterized protein</fullName>
    </submittedName>
</protein>
<name>E4YB09_OIKDI</name>